<dbReference type="PANTHER" id="PTHR30213:SF1">
    <property type="entry name" value="INNER MEMBRANE PROTEIN YHJD"/>
    <property type="match status" value="1"/>
</dbReference>
<feature type="compositionally biased region" description="Basic and acidic residues" evidence="6">
    <location>
        <begin position="421"/>
        <end position="431"/>
    </location>
</feature>
<dbReference type="RefSeq" id="WP_231917691.1">
    <property type="nucleotide sequence ID" value="NZ_LT629692.1"/>
</dbReference>
<name>A0A1G8D024_9MICO</name>
<feature type="transmembrane region" description="Helical" evidence="7">
    <location>
        <begin position="238"/>
        <end position="258"/>
    </location>
</feature>
<dbReference type="Proteomes" id="UP000199009">
    <property type="component" value="Chromosome I"/>
</dbReference>
<evidence type="ECO:0000256" key="2">
    <source>
        <dbReference type="ARBA" id="ARBA00022475"/>
    </source>
</evidence>
<feature type="compositionally biased region" description="Low complexity" evidence="6">
    <location>
        <begin position="1"/>
        <end position="19"/>
    </location>
</feature>
<evidence type="ECO:0000256" key="7">
    <source>
        <dbReference type="SAM" id="Phobius"/>
    </source>
</evidence>
<feature type="region of interest" description="Disordered" evidence="6">
    <location>
        <begin position="1"/>
        <end position="26"/>
    </location>
</feature>
<accession>A0A1G8D024</accession>
<feature type="transmembrane region" description="Helical" evidence="7">
    <location>
        <begin position="270"/>
        <end position="295"/>
    </location>
</feature>
<feature type="transmembrane region" description="Helical" evidence="7">
    <location>
        <begin position="194"/>
        <end position="218"/>
    </location>
</feature>
<gene>
    <name evidence="8" type="ORF">SAMN04489810_3213</name>
</gene>
<keyword evidence="5 7" id="KW-0472">Membrane</keyword>
<dbReference type="Pfam" id="PF03631">
    <property type="entry name" value="Virul_fac_BrkB"/>
    <property type="match status" value="1"/>
</dbReference>
<keyword evidence="3 7" id="KW-0812">Transmembrane</keyword>
<evidence type="ECO:0000313" key="8">
    <source>
        <dbReference type="EMBL" id="SDH51126.1"/>
    </source>
</evidence>
<organism evidence="8 9">
    <name type="scientific">Microbacterium pygmaeum</name>
    <dbReference type="NCBI Taxonomy" id="370764"/>
    <lineage>
        <taxon>Bacteria</taxon>
        <taxon>Bacillati</taxon>
        <taxon>Actinomycetota</taxon>
        <taxon>Actinomycetes</taxon>
        <taxon>Micrococcales</taxon>
        <taxon>Microbacteriaceae</taxon>
        <taxon>Microbacterium</taxon>
    </lineage>
</organism>
<evidence type="ECO:0000256" key="1">
    <source>
        <dbReference type="ARBA" id="ARBA00004651"/>
    </source>
</evidence>
<dbReference type="STRING" id="370764.SAMN04489810_3213"/>
<evidence type="ECO:0000313" key="9">
    <source>
        <dbReference type="Proteomes" id="UP000199009"/>
    </source>
</evidence>
<dbReference type="EMBL" id="LT629692">
    <property type="protein sequence ID" value="SDH51126.1"/>
    <property type="molecule type" value="Genomic_DNA"/>
</dbReference>
<dbReference type="AlphaFoldDB" id="A0A1G8D024"/>
<proteinExistence type="predicted"/>
<feature type="transmembrane region" description="Helical" evidence="7">
    <location>
        <begin position="146"/>
        <end position="168"/>
    </location>
</feature>
<evidence type="ECO:0000256" key="4">
    <source>
        <dbReference type="ARBA" id="ARBA00022989"/>
    </source>
</evidence>
<feature type="transmembrane region" description="Helical" evidence="7">
    <location>
        <begin position="73"/>
        <end position="103"/>
    </location>
</feature>
<dbReference type="PANTHER" id="PTHR30213">
    <property type="entry name" value="INNER MEMBRANE PROTEIN YHJD"/>
    <property type="match status" value="1"/>
</dbReference>
<dbReference type="InterPro" id="IPR017039">
    <property type="entry name" value="Virul_fac_BrkB"/>
</dbReference>
<evidence type="ECO:0000256" key="6">
    <source>
        <dbReference type="SAM" id="MobiDB-lite"/>
    </source>
</evidence>
<protein>
    <submittedName>
        <fullName evidence="8">Membrane protein</fullName>
    </submittedName>
</protein>
<sequence length="431" mass="46500">MSPRSARSAAPDTRAAAADAAREEETLRQRWEATQESFRERFDEPIQAATKITKATMAWFPVRVWRHFLQHNGFLLGAGISYQALFAIFAGIYVAFAITGLWLGGNPDAVDAMISVINSYIPGLIGPHGVISTDEVQTIASSTGGVLSITGIIALGTVIWTAIGWVTYSRRGVRDIFGIPPDRRSYLLLKARDLVAAIVFGVALIVGSALSAISAWALQWILSLFGIDTGTGMLDTSIRLGTVVVSFALNASALAALFRFLTGTQLRWRIIWPGALLGGGALTVLQFGAGLLLSYTPSNPLLATFAIFVGLLLWFKISGIIMLVAASWIAVASHDKDIPILLPTEAERIAAEHQALLLAAQVRLRTAREARDAAPWYRTWRADYALREAEDELHRVEASSPPPELLARSSGKKRKAAAAAEPDRGSVRGDG</sequence>
<comment type="subcellular location">
    <subcellularLocation>
        <location evidence="1">Cell membrane</location>
        <topology evidence="1">Multi-pass membrane protein</topology>
    </subcellularLocation>
</comment>
<feature type="region of interest" description="Disordered" evidence="6">
    <location>
        <begin position="393"/>
        <end position="431"/>
    </location>
</feature>
<evidence type="ECO:0000256" key="5">
    <source>
        <dbReference type="ARBA" id="ARBA00023136"/>
    </source>
</evidence>
<dbReference type="GO" id="GO:0005886">
    <property type="term" value="C:plasma membrane"/>
    <property type="evidence" value="ECO:0007669"/>
    <property type="project" value="UniProtKB-SubCell"/>
</dbReference>
<keyword evidence="9" id="KW-1185">Reference proteome</keyword>
<reference evidence="8 9" key="1">
    <citation type="submission" date="2016-10" db="EMBL/GenBank/DDBJ databases">
        <authorList>
            <person name="de Groot N.N."/>
        </authorList>
    </citation>
    <scope>NUCLEOTIDE SEQUENCE [LARGE SCALE GENOMIC DNA]</scope>
    <source>
        <strain evidence="8 9">DSM 23142</strain>
    </source>
</reference>
<keyword evidence="4 7" id="KW-1133">Transmembrane helix</keyword>
<keyword evidence="2" id="KW-1003">Cell membrane</keyword>
<evidence type="ECO:0000256" key="3">
    <source>
        <dbReference type="ARBA" id="ARBA00022692"/>
    </source>
</evidence>
<feature type="transmembrane region" description="Helical" evidence="7">
    <location>
        <begin position="301"/>
        <end position="331"/>
    </location>
</feature>